<proteinExistence type="predicted"/>
<reference evidence="1 2" key="1">
    <citation type="journal article" date="2014" name="Genome Announc.">
        <title>Whole-Genome Sequence of Serratia symbiotica Strain CWBI-2.3T, a Free-Living Symbiont of the Black Bean Aphid Aphis fabae.</title>
        <authorList>
            <person name="Foray V."/>
            <person name="Grigorescu A.S."/>
            <person name="Sabri A."/>
            <person name="Haubruge E."/>
            <person name="Lognay G."/>
            <person name="Francis F."/>
            <person name="Fauconnier M.L."/>
            <person name="Hance T."/>
            <person name="Thonart P."/>
        </authorList>
    </citation>
    <scope>NUCLEOTIDE SEQUENCE [LARGE SCALE GENOMIC DNA]</scope>
    <source>
        <strain evidence="1">CWBI-2.3</strain>
    </source>
</reference>
<accession>A0A068Z6D5</accession>
<dbReference type="AlphaFoldDB" id="A0A068Z6D5"/>
<dbReference type="EMBL" id="CP050855">
    <property type="protein sequence ID" value="QLH61633.1"/>
    <property type="molecule type" value="Genomic_DNA"/>
</dbReference>
<dbReference type="RefSeq" id="WP_040265416.1">
    <property type="nucleotide sequence ID" value="NZ_CP050855.1"/>
</dbReference>
<dbReference type="Proteomes" id="UP000042738">
    <property type="component" value="Chromosome"/>
</dbReference>
<organism evidence="1 2">
    <name type="scientific">Serratia symbiotica</name>
    <dbReference type="NCBI Taxonomy" id="138074"/>
    <lineage>
        <taxon>Bacteria</taxon>
        <taxon>Pseudomonadati</taxon>
        <taxon>Pseudomonadota</taxon>
        <taxon>Gammaproteobacteria</taxon>
        <taxon>Enterobacterales</taxon>
        <taxon>Yersiniaceae</taxon>
        <taxon>Serratia</taxon>
    </lineage>
</organism>
<protein>
    <submittedName>
        <fullName evidence="1">Uncharacterized protein</fullName>
    </submittedName>
</protein>
<gene>
    <name evidence="1" type="ORF">SYMBAF_10040</name>
</gene>
<sequence length="100" mass="11739">MTVIIVKPAKDNSKNRRYRQRGQLIAKHRENAAFAKKLSKAWDKLTSPALEHKSSKEFQTQIIKAAEQQERRNHRIWYRDTNPLGNKIHAVQKSYQTSLI</sequence>
<dbReference type="GeneID" id="93736835"/>
<evidence type="ECO:0000313" key="1">
    <source>
        <dbReference type="EMBL" id="QLH61633.1"/>
    </source>
</evidence>
<evidence type="ECO:0000313" key="2">
    <source>
        <dbReference type="Proteomes" id="UP000042738"/>
    </source>
</evidence>
<name>A0A068Z6D5_9GAMM</name>
<dbReference type="STRING" id="138074.SYMBAF_30145"/>